<evidence type="ECO:0000313" key="3">
    <source>
        <dbReference type="EMBL" id="KAG7578080.1"/>
    </source>
</evidence>
<evidence type="ECO:0000259" key="2">
    <source>
        <dbReference type="Pfam" id="PF22936"/>
    </source>
</evidence>
<dbReference type="AlphaFoldDB" id="A0A8T2ATX7"/>
<feature type="domain" description="Retrovirus-related Pol polyprotein from transposon TNT 1-94-like beta-barrel" evidence="2">
    <location>
        <begin position="654"/>
        <end position="728"/>
    </location>
</feature>
<evidence type="ECO:0000256" key="1">
    <source>
        <dbReference type="SAM" id="Coils"/>
    </source>
</evidence>
<proteinExistence type="predicted"/>
<dbReference type="PANTHER" id="PTHR35317:SF23">
    <property type="entry name" value="OS04G0629600 PROTEIN"/>
    <property type="match status" value="1"/>
</dbReference>
<feature type="domain" description="Retrovirus-related Pol polyprotein from transposon TNT 1-94-like beta-barrel" evidence="2">
    <location>
        <begin position="212"/>
        <end position="292"/>
    </location>
</feature>
<evidence type="ECO:0000313" key="4">
    <source>
        <dbReference type="Proteomes" id="UP000694240"/>
    </source>
</evidence>
<dbReference type="InterPro" id="IPR054722">
    <property type="entry name" value="PolX-like_BBD"/>
</dbReference>
<comment type="caution">
    <text evidence="3">The sequence shown here is derived from an EMBL/GenBank/DDBJ whole genome shotgun (WGS) entry which is preliminary data.</text>
</comment>
<sequence length="780" mass="88962">MVVMYVERPPTLQEVISDDLNIEVWSVKMKTTLTEKGLWDVVANRVPPDPSKIPELAATIQAEELCNWRELVREDLKALQILQSRDFSAARRPNLQDIISDDLNVEVWLAMMKIILTKKGIWNVVANGIPRDPSKIPELAATIQAEELCNWRELVREDLKALQILQSSLPDSVFRETLSAASAKDLWDMLNQVPDHVAECFVGGFTGHWNIWLISSINSNHMTPHERFFTSLDRSKTAKVKFTSGDKIIMAEGTGDVIFITKEGNQTIKNVLYVPGIEGNALSVSQMEKSGFGVAFDEKRCTIWNQKSGKCFGKTMWENRGYCLRWNVVIEGFTVRLNVDYIYRNCSSDRINYSHLLRENIEKRKFKESLTVTSMAAANTHDAFSGDFDYEIWSSVTKTTLIGKGLWDVVENGVPPDPSKIPELAAKIQPEELSKWRDLAVKDMKALQILQSSLPDSAFRKTLSASSAKDVWDLLQKGNEQATIRRLEKQFEEIKRNEKESTDSYIDRIMEIVGELRVLKVEKPEYEICKKVFASLLESYDDIQSMMEEIMNVHKMTAASLCQYFFLNGYDFESVNEEVFLGLLKNLRLKSKSKKWCDLCYKVSHNFEDCKRRNPIYVEEEEEEEIVVNYVLSTDVTLGEKSYDEDIWMVYGLATIHMTPYVKYFTTLDTTHKAKVGLADGKVLMVEGKGDVKIKMKGGKKKTIKNVIFVPGLNRNVLSLSQMTSRGYSFTEGRGGECIIRDRTKDEFGETLWMWEEKGLALRLKVVEVCSSSSYPATAV</sequence>
<dbReference type="EMBL" id="JAEFBK010000008">
    <property type="protein sequence ID" value="KAG7578080.1"/>
    <property type="molecule type" value="Genomic_DNA"/>
</dbReference>
<name>A0A8T2ATX7_9BRAS</name>
<dbReference type="Pfam" id="PF14223">
    <property type="entry name" value="Retrotran_gag_2"/>
    <property type="match status" value="1"/>
</dbReference>
<feature type="coiled-coil region" evidence="1">
    <location>
        <begin position="477"/>
        <end position="504"/>
    </location>
</feature>
<organism evidence="3 4">
    <name type="scientific">Arabidopsis thaliana x Arabidopsis arenosa</name>
    <dbReference type="NCBI Taxonomy" id="1240361"/>
    <lineage>
        <taxon>Eukaryota</taxon>
        <taxon>Viridiplantae</taxon>
        <taxon>Streptophyta</taxon>
        <taxon>Embryophyta</taxon>
        <taxon>Tracheophyta</taxon>
        <taxon>Spermatophyta</taxon>
        <taxon>Magnoliopsida</taxon>
        <taxon>eudicotyledons</taxon>
        <taxon>Gunneridae</taxon>
        <taxon>Pentapetalae</taxon>
        <taxon>rosids</taxon>
        <taxon>malvids</taxon>
        <taxon>Brassicales</taxon>
        <taxon>Brassicaceae</taxon>
        <taxon>Camelineae</taxon>
        <taxon>Arabidopsis</taxon>
    </lineage>
</organism>
<protein>
    <recommendedName>
        <fullName evidence="2">Retrovirus-related Pol polyprotein from transposon TNT 1-94-like beta-barrel domain-containing protein</fullName>
    </recommendedName>
</protein>
<keyword evidence="1" id="KW-0175">Coiled coil</keyword>
<dbReference type="Pfam" id="PF22936">
    <property type="entry name" value="Pol_BBD"/>
    <property type="match status" value="2"/>
</dbReference>
<reference evidence="3 4" key="1">
    <citation type="submission" date="2020-12" db="EMBL/GenBank/DDBJ databases">
        <title>Concerted genomic and epigenomic changes stabilize Arabidopsis allopolyploids.</title>
        <authorList>
            <person name="Chen Z."/>
        </authorList>
    </citation>
    <scope>NUCLEOTIDE SEQUENCE [LARGE SCALE GENOMIC DNA]</scope>
    <source>
        <strain evidence="3">Allo738</strain>
        <tissue evidence="3">Leaf</tissue>
    </source>
</reference>
<gene>
    <name evidence="3" type="ORF">ISN45_Aa03g023020</name>
</gene>
<accession>A0A8T2ATX7</accession>
<dbReference type="PANTHER" id="PTHR35317">
    <property type="entry name" value="OS04G0629600 PROTEIN"/>
    <property type="match status" value="1"/>
</dbReference>
<dbReference type="Proteomes" id="UP000694240">
    <property type="component" value="Chromosome 8"/>
</dbReference>
<keyword evidence="4" id="KW-1185">Reference proteome</keyword>